<accession>A0A1I6ZP96</accession>
<keyword evidence="3" id="KW-1185">Reference proteome</keyword>
<reference evidence="3" key="1">
    <citation type="submission" date="2016-10" db="EMBL/GenBank/DDBJ databases">
        <authorList>
            <person name="Varghese N."/>
            <person name="Submissions S."/>
        </authorList>
    </citation>
    <scope>NUCLEOTIDE SEQUENCE [LARGE SCALE GENOMIC DNA]</scope>
    <source>
        <strain evidence="3">DSM 23445</strain>
    </source>
</reference>
<feature type="signal peptide" evidence="1">
    <location>
        <begin position="1"/>
        <end position="19"/>
    </location>
</feature>
<evidence type="ECO:0000313" key="3">
    <source>
        <dbReference type="Proteomes" id="UP000199673"/>
    </source>
</evidence>
<dbReference type="EMBL" id="FPBF01000002">
    <property type="protein sequence ID" value="SFT64462.1"/>
    <property type="molecule type" value="Genomic_DNA"/>
</dbReference>
<organism evidence="2 3">
    <name type="scientific">Algoriphagus locisalis</name>
    <dbReference type="NCBI Taxonomy" id="305507"/>
    <lineage>
        <taxon>Bacteria</taxon>
        <taxon>Pseudomonadati</taxon>
        <taxon>Bacteroidota</taxon>
        <taxon>Cytophagia</taxon>
        <taxon>Cytophagales</taxon>
        <taxon>Cyclobacteriaceae</taxon>
        <taxon>Algoriphagus</taxon>
    </lineage>
</organism>
<gene>
    <name evidence="2" type="ORF">SAMN04489724_1384</name>
</gene>
<protein>
    <submittedName>
        <fullName evidence="2">Uncharacterized protein</fullName>
    </submittedName>
</protein>
<dbReference type="Proteomes" id="UP000199673">
    <property type="component" value="Unassembled WGS sequence"/>
</dbReference>
<keyword evidence="1" id="KW-0732">Signal</keyword>
<evidence type="ECO:0000313" key="2">
    <source>
        <dbReference type="EMBL" id="SFT64462.1"/>
    </source>
</evidence>
<dbReference type="RefSeq" id="WP_091691975.1">
    <property type="nucleotide sequence ID" value="NZ_FPBF01000002.1"/>
</dbReference>
<evidence type="ECO:0000256" key="1">
    <source>
        <dbReference type="SAM" id="SignalP"/>
    </source>
</evidence>
<proteinExistence type="predicted"/>
<feature type="chain" id="PRO_5011688360" evidence="1">
    <location>
        <begin position="20"/>
        <end position="215"/>
    </location>
</feature>
<dbReference type="OrthoDB" id="822766at2"/>
<dbReference type="STRING" id="305507.SAMN04489724_1384"/>
<dbReference type="AlphaFoldDB" id="A0A1I6ZP96"/>
<name>A0A1I6ZP96_9BACT</name>
<sequence>MKKLSLILLTLLVSHYGVCQLTNLQNIANGTPLTANNPDVSGNPYFTDFVAGEVLLANGSVFGGLIRYNSYTNELEYKEGFDVFTLEERQVQNFKITIDGKQKVFEKGLYRPANANLFYERLAENNGMTLIKVYTSAIGQDSNASSYGSVMGKAFIQSMTVFLCSNDDCSEVKNNKSLIASLPEEKQDEAAELIKKEKLNLKKEDDAIYFIQTLP</sequence>